<dbReference type="EMBL" id="AP008955">
    <property type="protein sequence ID" value="BAH46342.1"/>
    <property type="molecule type" value="Genomic_DNA"/>
</dbReference>
<dbReference type="RefSeq" id="WP_015891225.1">
    <property type="nucleotide sequence ID" value="NC_012491.1"/>
</dbReference>
<dbReference type="AlphaFoldDB" id="C0Z6Z3"/>
<dbReference type="HOGENOM" id="CLU_141574_2_0_9"/>
<organism evidence="2 3">
    <name type="scientific">Brevibacillus brevis (strain 47 / JCM 6285 / NBRC 100599)</name>
    <dbReference type="NCBI Taxonomy" id="358681"/>
    <lineage>
        <taxon>Bacteria</taxon>
        <taxon>Bacillati</taxon>
        <taxon>Bacillota</taxon>
        <taxon>Bacilli</taxon>
        <taxon>Bacillales</taxon>
        <taxon>Paenibacillaceae</taxon>
        <taxon>Brevibacillus</taxon>
    </lineage>
</organism>
<name>C0Z6Z3_BREBN</name>
<gene>
    <name evidence="1" type="ordered locus">BBR47_29290</name>
    <name evidence="2" type="ordered locus">BBR47_53650</name>
</gene>
<evidence type="ECO:0000313" key="3">
    <source>
        <dbReference type="Proteomes" id="UP000001877"/>
    </source>
</evidence>
<protein>
    <recommendedName>
        <fullName evidence="4">DUF2634 domain-containing protein</fullName>
    </recommendedName>
</protein>
<evidence type="ECO:0000313" key="1">
    <source>
        <dbReference type="EMBL" id="BAH43906.1"/>
    </source>
</evidence>
<dbReference type="Pfam" id="PF10934">
    <property type="entry name" value="Sheath_initiator"/>
    <property type="match status" value="1"/>
</dbReference>
<accession>C0Z6Z3</accession>
<evidence type="ECO:0008006" key="4">
    <source>
        <dbReference type="Google" id="ProtNLM"/>
    </source>
</evidence>
<sequence>MSLPQITQLKLPETHITQQTKPKNVHKTFLWDFDAGDFVLKDGKLIEVTGLEYLKVWIEKTLRTVKNSLIYQGTGYGSEHHVLIGQNFHPDFSKAEYERMIREALLQNDAITRVDGFSFSHEGSRLVIGFEVSSIYGTLEKAVLI</sequence>
<dbReference type="KEGG" id="bbe:BBR47_53650"/>
<keyword evidence="3" id="KW-1185">Reference proteome</keyword>
<dbReference type="EMBL" id="AP008955">
    <property type="protein sequence ID" value="BAH43906.1"/>
    <property type="molecule type" value="Genomic_DNA"/>
</dbReference>
<dbReference type="InterPro" id="IPR020288">
    <property type="entry name" value="Sheath_initiator"/>
</dbReference>
<evidence type="ECO:0000313" key="2">
    <source>
        <dbReference type="EMBL" id="BAH46342.1"/>
    </source>
</evidence>
<proteinExistence type="predicted"/>
<dbReference type="KEGG" id="bbe:BBR47_29290"/>
<dbReference type="STRING" id="358681.BBR47_29290"/>
<reference evidence="2 3" key="1">
    <citation type="submission" date="2005-03" db="EMBL/GenBank/DDBJ databases">
        <title>Brevibacillus brevis strain 47, complete genome.</title>
        <authorList>
            <person name="Hosoyama A."/>
            <person name="Yamada R."/>
            <person name="Hongo Y."/>
            <person name="Terui Y."/>
            <person name="Ankai A."/>
            <person name="Masuyama W."/>
            <person name="Sekiguchi M."/>
            <person name="Takeda T."/>
            <person name="Asano K."/>
            <person name="Ohji S."/>
            <person name="Ichikawa N."/>
            <person name="Narita S."/>
            <person name="Aoki N."/>
            <person name="Miura H."/>
            <person name="Matsushita S."/>
            <person name="Sekigawa T."/>
            <person name="Yamagata H."/>
            <person name="Yoshikawa H."/>
            <person name="Udaka S."/>
            <person name="Tanikawa S."/>
            <person name="Fujita N."/>
        </authorList>
    </citation>
    <scope>NUCLEOTIDE SEQUENCE [LARGE SCALE GENOMIC DNA]</scope>
    <source>
        <strain evidence="3">47 / JCM 6285 / NBRC 100599</strain>
        <strain evidence="2">NBRC 100599</strain>
    </source>
</reference>
<dbReference type="eggNOG" id="COG3628">
    <property type="taxonomic scope" value="Bacteria"/>
</dbReference>
<dbReference type="Proteomes" id="UP000001877">
    <property type="component" value="Chromosome"/>
</dbReference>